<feature type="compositionally biased region" description="Low complexity" evidence="1">
    <location>
        <begin position="232"/>
        <end position="246"/>
    </location>
</feature>
<evidence type="ECO:0000313" key="2">
    <source>
        <dbReference type="EMBL" id="KAK0708315.1"/>
    </source>
</evidence>
<evidence type="ECO:0000256" key="1">
    <source>
        <dbReference type="SAM" id="MobiDB-lite"/>
    </source>
</evidence>
<evidence type="ECO:0000313" key="3">
    <source>
        <dbReference type="Proteomes" id="UP001172102"/>
    </source>
</evidence>
<keyword evidence="3" id="KW-1185">Reference proteome</keyword>
<reference evidence="2" key="1">
    <citation type="submission" date="2023-06" db="EMBL/GenBank/DDBJ databases">
        <title>Genome-scale phylogeny and comparative genomics of the fungal order Sordariales.</title>
        <authorList>
            <consortium name="Lawrence Berkeley National Laboratory"/>
            <person name="Hensen N."/>
            <person name="Bonometti L."/>
            <person name="Westerberg I."/>
            <person name="Brannstrom I.O."/>
            <person name="Guillou S."/>
            <person name="Cros-Aarteil S."/>
            <person name="Calhoun S."/>
            <person name="Haridas S."/>
            <person name="Kuo A."/>
            <person name="Mondo S."/>
            <person name="Pangilinan J."/>
            <person name="Riley R."/>
            <person name="Labutti K."/>
            <person name="Andreopoulos B."/>
            <person name="Lipzen A."/>
            <person name="Chen C."/>
            <person name="Yanf M."/>
            <person name="Daum C."/>
            <person name="Ng V."/>
            <person name="Clum A."/>
            <person name="Steindorff A."/>
            <person name="Ohm R."/>
            <person name="Martin F."/>
            <person name="Silar P."/>
            <person name="Natvig D."/>
            <person name="Lalanne C."/>
            <person name="Gautier V."/>
            <person name="Ament-Velasquez S.L."/>
            <person name="Kruys A."/>
            <person name="Hutchinson M.I."/>
            <person name="Powell A.J."/>
            <person name="Barry K."/>
            <person name="Miller A.N."/>
            <person name="Grigoriev I.V."/>
            <person name="Debuchy R."/>
            <person name="Gladieux P."/>
            <person name="Thoren M.H."/>
            <person name="Johannesson H."/>
        </authorList>
    </citation>
    <scope>NUCLEOTIDE SEQUENCE</scope>
    <source>
        <strain evidence="2">SMH4607-1</strain>
    </source>
</reference>
<comment type="caution">
    <text evidence="2">The sequence shown here is derived from an EMBL/GenBank/DDBJ whole genome shotgun (WGS) entry which is preliminary data.</text>
</comment>
<feature type="region of interest" description="Disordered" evidence="1">
    <location>
        <begin position="73"/>
        <end position="110"/>
    </location>
</feature>
<name>A0AA40A2Y8_9PEZI</name>
<gene>
    <name evidence="2" type="ORF">B0H67DRAFT_336833</name>
</gene>
<sequence length="246" mass="27467">MCSLPPPLRWNARACGNRSVGSPGRGRSEGEAKARVRSQKTAPDETHRHRQNPPPLRPKRRNARNQSYLSWVLSPSQQQCAQRGRNSPPKKPEESSVHVPRPRAHVPTSRASVLPVGAGGWCGVWCGKKKKPGRPGRAGVNPPPPVLPVQLHYNKRYYASILFRWRVVGVGRESHLDSAKWGGEGGGGRDTHFLAAADQRKKIDKKRSVFLVVEDFALWWRPPAGPLSRTDQPQNNTPQQNHTHFI</sequence>
<feature type="region of interest" description="Disordered" evidence="1">
    <location>
        <begin position="225"/>
        <end position="246"/>
    </location>
</feature>
<protein>
    <submittedName>
        <fullName evidence="2">Uncharacterized protein</fullName>
    </submittedName>
</protein>
<feature type="region of interest" description="Disordered" evidence="1">
    <location>
        <begin position="1"/>
        <end position="61"/>
    </location>
</feature>
<organism evidence="2 3">
    <name type="scientific">Lasiosphaeris hirsuta</name>
    <dbReference type="NCBI Taxonomy" id="260670"/>
    <lineage>
        <taxon>Eukaryota</taxon>
        <taxon>Fungi</taxon>
        <taxon>Dikarya</taxon>
        <taxon>Ascomycota</taxon>
        <taxon>Pezizomycotina</taxon>
        <taxon>Sordariomycetes</taxon>
        <taxon>Sordariomycetidae</taxon>
        <taxon>Sordariales</taxon>
        <taxon>Lasiosphaeriaceae</taxon>
        <taxon>Lasiosphaeris</taxon>
    </lineage>
</organism>
<dbReference type="EMBL" id="JAUKUA010000006">
    <property type="protein sequence ID" value="KAK0708315.1"/>
    <property type="molecule type" value="Genomic_DNA"/>
</dbReference>
<dbReference type="Proteomes" id="UP001172102">
    <property type="component" value="Unassembled WGS sequence"/>
</dbReference>
<feature type="compositionally biased region" description="Polar residues" evidence="1">
    <location>
        <begin position="73"/>
        <end position="85"/>
    </location>
</feature>
<dbReference type="AlphaFoldDB" id="A0AA40A2Y8"/>
<proteinExistence type="predicted"/>
<accession>A0AA40A2Y8</accession>